<gene>
    <name evidence="1" type="ORF">QVD17_09403</name>
</gene>
<dbReference type="EMBL" id="JAUHHV010000002">
    <property type="protein sequence ID" value="KAK1432506.1"/>
    <property type="molecule type" value="Genomic_DNA"/>
</dbReference>
<organism evidence="1 2">
    <name type="scientific">Tagetes erecta</name>
    <name type="common">African marigold</name>
    <dbReference type="NCBI Taxonomy" id="13708"/>
    <lineage>
        <taxon>Eukaryota</taxon>
        <taxon>Viridiplantae</taxon>
        <taxon>Streptophyta</taxon>
        <taxon>Embryophyta</taxon>
        <taxon>Tracheophyta</taxon>
        <taxon>Spermatophyta</taxon>
        <taxon>Magnoliopsida</taxon>
        <taxon>eudicotyledons</taxon>
        <taxon>Gunneridae</taxon>
        <taxon>Pentapetalae</taxon>
        <taxon>asterids</taxon>
        <taxon>campanulids</taxon>
        <taxon>Asterales</taxon>
        <taxon>Asteraceae</taxon>
        <taxon>Asteroideae</taxon>
        <taxon>Heliantheae alliance</taxon>
        <taxon>Tageteae</taxon>
        <taxon>Tagetes</taxon>
    </lineage>
</organism>
<evidence type="ECO:0000313" key="1">
    <source>
        <dbReference type="EMBL" id="KAK1432506.1"/>
    </source>
</evidence>
<reference evidence="1" key="1">
    <citation type="journal article" date="2023" name="bioRxiv">
        <title>Improved chromosome-level genome assembly for marigold (Tagetes erecta).</title>
        <authorList>
            <person name="Jiang F."/>
            <person name="Yuan L."/>
            <person name="Wang S."/>
            <person name="Wang H."/>
            <person name="Xu D."/>
            <person name="Wang A."/>
            <person name="Fan W."/>
        </authorList>
    </citation>
    <scope>NUCLEOTIDE SEQUENCE</scope>
    <source>
        <strain evidence="1">WSJ</strain>
        <tissue evidence="1">Leaf</tissue>
    </source>
</reference>
<keyword evidence="2" id="KW-1185">Reference proteome</keyword>
<protein>
    <submittedName>
        <fullName evidence="1">Uncharacterized protein</fullName>
    </submittedName>
</protein>
<name>A0AAD8L498_TARER</name>
<dbReference type="Proteomes" id="UP001229421">
    <property type="component" value="Unassembled WGS sequence"/>
</dbReference>
<proteinExistence type="predicted"/>
<accession>A0AAD8L498</accession>
<sequence length="158" mass="18102">MLVKVVQINVDTNLGVNSDVSPTMPDIVNDETQDSTNNVCQSSSNLGRILKLALVLTGNYCSQELLLWICHTAPSYLCHCKIVSNSVDIRSAKVCELGLLNYKARRVFYPSETQKFRCRYHYYWASVFKTFFRCCMDGFRQIQSILGDLKKKMKKRKG</sequence>
<comment type="caution">
    <text evidence="1">The sequence shown here is derived from an EMBL/GenBank/DDBJ whole genome shotgun (WGS) entry which is preliminary data.</text>
</comment>
<dbReference type="PANTHER" id="PTHR36779">
    <property type="entry name" value="OSJNBA0083N12.13 PROTEIN"/>
    <property type="match status" value="1"/>
</dbReference>
<evidence type="ECO:0000313" key="2">
    <source>
        <dbReference type="Proteomes" id="UP001229421"/>
    </source>
</evidence>
<dbReference type="PANTHER" id="PTHR36779:SF1">
    <property type="entry name" value="OS04G0600400 PROTEIN"/>
    <property type="match status" value="1"/>
</dbReference>
<dbReference type="AlphaFoldDB" id="A0AAD8L498"/>